<reference evidence="9" key="2">
    <citation type="submission" date="2021-08" db="EMBL/GenBank/DDBJ databases">
        <authorList>
            <person name="Eriksson T."/>
        </authorList>
    </citation>
    <scope>NUCLEOTIDE SEQUENCE</scope>
    <source>
        <strain evidence="9">Stoneville</strain>
        <tissue evidence="9">Whole head</tissue>
    </source>
</reference>
<dbReference type="GO" id="GO:0030867">
    <property type="term" value="C:rough endoplasmic reticulum membrane"/>
    <property type="evidence" value="ECO:0007669"/>
    <property type="project" value="UniProtKB-SubCell"/>
</dbReference>
<feature type="compositionally biased region" description="Low complexity" evidence="8">
    <location>
        <begin position="457"/>
        <end position="466"/>
    </location>
</feature>
<feature type="compositionally biased region" description="Basic and acidic residues" evidence="8">
    <location>
        <begin position="328"/>
        <end position="341"/>
    </location>
</feature>
<keyword evidence="5" id="KW-1133">Transmembrane helix</keyword>
<name>A0A8J6HSJ8_TENMO</name>
<reference evidence="9" key="1">
    <citation type="journal article" date="2020" name="J Insects Food Feed">
        <title>The yellow mealworm (Tenebrio molitor) genome: a resource for the emerging insects as food and feed industry.</title>
        <authorList>
            <person name="Eriksson T."/>
            <person name="Andere A."/>
            <person name="Kelstrup H."/>
            <person name="Emery V."/>
            <person name="Picard C."/>
        </authorList>
    </citation>
    <scope>NUCLEOTIDE SEQUENCE</scope>
    <source>
        <strain evidence="9">Stoneville</strain>
        <tissue evidence="9">Whole head</tissue>
    </source>
</reference>
<evidence type="ECO:0000256" key="3">
    <source>
        <dbReference type="ARBA" id="ARBA00022692"/>
    </source>
</evidence>
<proteinExistence type="predicted"/>
<evidence type="ECO:0000313" key="10">
    <source>
        <dbReference type="Proteomes" id="UP000719412"/>
    </source>
</evidence>
<evidence type="ECO:0000256" key="2">
    <source>
        <dbReference type="ARBA" id="ARBA00004269"/>
    </source>
</evidence>
<keyword evidence="7" id="KW-0539">Nucleus</keyword>
<dbReference type="GO" id="GO:0031965">
    <property type="term" value="C:nuclear membrane"/>
    <property type="evidence" value="ECO:0007669"/>
    <property type="project" value="UniProtKB-SubCell"/>
</dbReference>
<protein>
    <submittedName>
        <fullName evidence="9">Uncharacterized protein</fullName>
    </submittedName>
</protein>
<keyword evidence="3" id="KW-0812">Transmembrane</keyword>
<evidence type="ECO:0000256" key="4">
    <source>
        <dbReference type="ARBA" id="ARBA00022824"/>
    </source>
</evidence>
<dbReference type="PANTHER" id="PTHR13289:SF3">
    <property type="entry name" value="BIFOCAL, ISOFORM F"/>
    <property type="match status" value="1"/>
</dbReference>
<dbReference type="PANTHER" id="PTHR13289">
    <property type="entry name" value="PROTEIN PHOSPHATASE 1-BINDING PROTEIN BIFOCAL"/>
    <property type="match status" value="1"/>
</dbReference>
<dbReference type="InterPro" id="IPR019130">
    <property type="entry name" value="Macoilin"/>
</dbReference>
<organism evidence="9 10">
    <name type="scientific">Tenebrio molitor</name>
    <name type="common">Yellow mealworm beetle</name>
    <dbReference type="NCBI Taxonomy" id="7067"/>
    <lineage>
        <taxon>Eukaryota</taxon>
        <taxon>Metazoa</taxon>
        <taxon>Ecdysozoa</taxon>
        <taxon>Arthropoda</taxon>
        <taxon>Hexapoda</taxon>
        <taxon>Insecta</taxon>
        <taxon>Pterygota</taxon>
        <taxon>Neoptera</taxon>
        <taxon>Endopterygota</taxon>
        <taxon>Coleoptera</taxon>
        <taxon>Polyphaga</taxon>
        <taxon>Cucujiformia</taxon>
        <taxon>Tenebrionidae</taxon>
        <taxon>Tenebrio</taxon>
    </lineage>
</organism>
<accession>A0A8J6HSJ8</accession>
<gene>
    <name evidence="9" type="ORF">GEV33_002887</name>
</gene>
<sequence>MSSSNIDNDIPQWKKDLIARLRSQNKRTATAAERQQQQQQQLCSQRPSAQLVRSVQQPNLSEAVASRETCNNASPKAKMVQERAWDWDGEPRQNGSCESSEEDLHYGPGIVNKLKERYLSLAQRENTKVRPSILRKAASLENILDDAPNNAPETNRLFQTRLNGSNDTKNAPNRYRNKLGSELKRARSVEAISSTADREIEETRAKRESLHEEMLITEGSDKPKFIPDKMVENTENKSYSQRINRPKRIQPVMNEKEKPPVDVVKQAKMIFERRPEQRTRPPQQTGEVAAKVATYKSIIVQTKAAKKPLIKVKPTLSDKPKTNGLRSKSKEVETTRPKSIEKASSLELARPRSIEKSLSVELPRPRSIEKAPSVELPRPRSIEKTPSVEPPRPRSIEKISSVEPPRPRSIEKTPSVEPSRPRSFEKTPSVELPSPKLTEKLPSLEVSTEKSPSFDIPPSKSPESLPSPIPDISRVDFKTSDEPGSKIPCKR</sequence>
<dbReference type="GO" id="GO:0006935">
    <property type="term" value="P:chemotaxis"/>
    <property type="evidence" value="ECO:0007669"/>
    <property type="project" value="TreeGrafter"/>
</dbReference>
<keyword evidence="4" id="KW-0256">Endoplasmic reticulum</keyword>
<comment type="caution">
    <text evidence="9">The sequence shown here is derived from an EMBL/GenBank/DDBJ whole genome shotgun (WGS) entry which is preliminary data.</text>
</comment>
<evidence type="ECO:0000256" key="6">
    <source>
        <dbReference type="ARBA" id="ARBA00023136"/>
    </source>
</evidence>
<comment type="subcellular location">
    <subcellularLocation>
        <location evidence="1">Nucleus membrane</location>
        <topology evidence="1">Multi-pass membrane protein</topology>
    </subcellularLocation>
    <subcellularLocation>
        <location evidence="2">Rough endoplasmic reticulum membrane</location>
        <topology evidence="2">Multi-pass membrane protein</topology>
    </subcellularLocation>
</comment>
<dbReference type="Proteomes" id="UP000719412">
    <property type="component" value="Unassembled WGS sequence"/>
</dbReference>
<evidence type="ECO:0000256" key="5">
    <source>
        <dbReference type="ARBA" id="ARBA00022989"/>
    </source>
</evidence>
<feature type="region of interest" description="Disordered" evidence="8">
    <location>
        <begin position="25"/>
        <end position="45"/>
    </location>
</feature>
<feature type="compositionally biased region" description="Basic and acidic residues" evidence="8">
    <location>
        <begin position="473"/>
        <end position="484"/>
    </location>
</feature>
<evidence type="ECO:0000256" key="8">
    <source>
        <dbReference type="SAM" id="MobiDB-lite"/>
    </source>
</evidence>
<dbReference type="GO" id="GO:0023041">
    <property type="term" value="P:neuronal signal transduction"/>
    <property type="evidence" value="ECO:0007669"/>
    <property type="project" value="InterPro"/>
</dbReference>
<keyword evidence="10" id="KW-1185">Reference proteome</keyword>
<evidence type="ECO:0000256" key="1">
    <source>
        <dbReference type="ARBA" id="ARBA00004232"/>
    </source>
</evidence>
<dbReference type="EMBL" id="JABDTM020013359">
    <property type="protein sequence ID" value="KAH0819904.1"/>
    <property type="molecule type" value="Genomic_DNA"/>
</dbReference>
<keyword evidence="6" id="KW-0472">Membrane</keyword>
<evidence type="ECO:0000256" key="7">
    <source>
        <dbReference type="ARBA" id="ARBA00023242"/>
    </source>
</evidence>
<evidence type="ECO:0000313" key="9">
    <source>
        <dbReference type="EMBL" id="KAH0819904.1"/>
    </source>
</evidence>
<dbReference type="GO" id="GO:0008017">
    <property type="term" value="F:microtubule binding"/>
    <property type="evidence" value="ECO:0007669"/>
    <property type="project" value="TreeGrafter"/>
</dbReference>
<dbReference type="AlphaFoldDB" id="A0A8J6HSJ8"/>
<feature type="region of interest" description="Disordered" evidence="8">
    <location>
        <begin position="306"/>
        <end position="491"/>
    </location>
</feature>